<evidence type="ECO:0000256" key="4">
    <source>
        <dbReference type="SAM" id="MobiDB-lite"/>
    </source>
</evidence>
<dbReference type="RefSeq" id="WP_377930389.1">
    <property type="nucleotide sequence ID" value="NZ_JBHUEM010000052.1"/>
</dbReference>
<feature type="domain" description="Pseudouridine synthase RsuA/RluA-like" evidence="5">
    <location>
        <begin position="93"/>
        <end position="246"/>
    </location>
</feature>
<dbReference type="Gene3D" id="3.30.2350.10">
    <property type="entry name" value="Pseudouridine synthase"/>
    <property type="match status" value="1"/>
</dbReference>
<proteinExistence type="inferred from homology"/>
<dbReference type="PANTHER" id="PTHR21600:SF71">
    <property type="entry name" value="PSEUDOURIDINE SYNTHASE"/>
    <property type="match status" value="1"/>
</dbReference>
<keyword evidence="7" id="KW-1185">Reference proteome</keyword>
<evidence type="ECO:0000256" key="1">
    <source>
        <dbReference type="ARBA" id="ARBA00000073"/>
    </source>
</evidence>
<dbReference type="InterPro" id="IPR006224">
    <property type="entry name" value="PsdUridine_synth_RluA-like_CS"/>
</dbReference>
<evidence type="ECO:0000256" key="3">
    <source>
        <dbReference type="RuleBase" id="RU362028"/>
    </source>
</evidence>
<comment type="catalytic activity">
    <reaction evidence="1 3">
        <text>a uridine in RNA = a pseudouridine in RNA</text>
        <dbReference type="Rhea" id="RHEA:48348"/>
        <dbReference type="Rhea" id="RHEA-COMP:12068"/>
        <dbReference type="Rhea" id="RHEA-COMP:12069"/>
        <dbReference type="ChEBI" id="CHEBI:65314"/>
        <dbReference type="ChEBI" id="CHEBI:65315"/>
    </reaction>
</comment>
<evidence type="ECO:0000313" key="7">
    <source>
        <dbReference type="Proteomes" id="UP001597214"/>
    </source>
</evidence>
<comment type="function">
    <text evidence="3">Responsible for synthesis of pseudouridine from uracil.</text>
</comment>
<dbReference type="CDD" id="cd02869">
    <property type="entry name" value="PseudoU_synth_RluA_like"/>
    <property type="match status" value="1"/>
</dbReference>
<dbReference type="InterPro" id="IPR006225">
    <property type="entry name" value="PsdUridine_synth_RluC/D"/>
</dbReference>
<gene>
    <name evidence="6" type="ORF">ACFSCX_20885</name>
</gene>
<protein>
    <recommendedName>
        <fullName evidence="3">Pseudouridine synthase</fullName>
        <ecNumber evidence="3">5.4.99.-</ecNumber>
    </recommendedName>
</protein>
<sequence>MHTARKGEWLEIQAPVTWADRSIEEIAKEELKIPKKLLHSLRMEKGIKLNGKDQPWSTKLMTTEQLMIKCFIDEEFGVLPQDLSIDILFEDDHLLVASKPISMDTHPNEPSQVGTLANGIAFHWMLTGIHAKVRHIHRLDRDTSGAILFAKHQMASSLLDQMLENREIKRTYIAYVSGLMKKTRGTVKEPIGRDRHHPTRRRVSKAGQTAVTHYEVVETFQASNVTKVKLQLDTGRTHQIRVHLSHLGHPIMGDKLYGGPTTDIQHQALHAAYLSFIHPITKEDVQITAPFPAELQLYEKKLR</sequence>
<dbReference type="PANTHER" id="PTHR21600">
    <property type="entry name" value="MITOCHONDRIAL RNA PSEUDOURIDINE SYNTHASE"/>
    <property type="match status" value="1"/>
</dbReference>
<evidence type="ECO:0000313" key="6">
    <source>
        <dbReference type="EMBL" id="MFD1738972.1"/>
    </source>
</evidence>
<dbReference type="Pfam" id="PF00849">
    <property type="entry name" value="PseudoU_synth_2"/>
    <property type="match status" value="1"/>
</dbReference>
<dbReference type="SUPFAM" id="SSF55120">
    <property type="entry name" value="Pseudouridine synthase"/>
    <property type="match status" value="1"/>
</dbReference>
<keyword evidence="3 6" id="KW-0413">Isomerase</keyword>
<feature type="region of interest" description="Disordered" evidence="4">
    <location>
        <begin position="189"/>
        <end position="208"/>
    </location>
</feature>
<comment type="caution">
    <text evidence="6">The sequence shown here is derived from an EMBL/GenBank/DDBJ whole genome shotgun (WGS) entry which is preliminary data.</text>
</comment>
<accession>A0ABW4LX20</accession>
<comment type="similarity">
    <text evidence="2 3">Belongs to the pseudouridine synthase RluA family.</text>
</comment>
<dbReference type="EMBL" id="JBHUEM010000052">
    <property type="protein sequence ID" value="MFD1738972.1"/>
    <property type="molecule type" value="Genomic_DNA"/>
</dbReference>
<evidence type="ECO:0000256" key="2">
    <source>
        <dbReference type="ARBA" id="ARBA00010876"/>
    </source>
</evidence>
<name>A0ABW4LX20_9BACI</name>
<dbReference type="InterPro" id="IPR050188">
    <property type="entry name" value="RluA_PseudoU_synthase"/>
</dbReference>
<organism evidence="6 7">
    <name type="scientific">Bacillus salitolerans</name>
    <dbReference type="NCBI Taxonomy" id="1437434"/>
    <lineage>
        <taxon>Bacteria</taxon>
        <taxon>Bacillati</taxon>
        <taxon>Bacillota</taxon>
        <taxon>Bacilli</taxon>
        <taxon>Bacillales</taxon>
        <taxon>Bacillaceae</taxon>
        <taxon>Bacillus</taxon>
    </lineage>
</organism>
<reference evidence="7" key="1">
    <citation type="journal article" date="2019" name="Int. J. Syst. Evol. Microbiol.">
        <title>The Global Catalogue of Microorganisms (GCM) 10K type strain sequencing project: providing services to taxonomists for standard genome sequencing and annotation.</title>
        <authorList>
            <consortium name="The Broad Institute Genomics Platform"/>
            <consortium name="The Broad Institute Genome Sequencing Center for Infectious Disease"/>
            <person name="Wu L."/>
            <person name="Ma J."/>
        </authorList>
    </citation>
    <scope>NUCLEOTIDE SEQUENCE [LARGE SCALE GENOMIC DNA]</scope>
    <source>
        <strain evidence="7">CCUG 49339</strain>
    </source>
</reference>
<dbReference type="NCBIfam" id="TIGR00005">
    <property type="entry name" value="rluA_subfam"/>
    <property type="match status" value="1"/>
</dbReference>
<dbReference type="GO" id="GO:0016853">
    <property type="term" value="F:isomerase activity"/>
    <property type="evidence" value="ECO:0007669"/>
    <property type="project" value="UniProtKB-KW"/>
</dbReference>
<dbReference type="InterPro" id="IPR006145">
    <property type="entry name" value="PsdUridine_synth_RsuA/RluA"/>
</dbReference>
<dbReference type="EC" id="5.4.99.-" evidence="3"/>
<dbReference type="Proteomes" id="UP001597214">
    <property type="component" value="Unassembled WGS sequence"/>
</dbReference>
<feature type="compositionally biased region" description="Basic residues" evidence="4">
    <location>
        <begin position="194"/>
        <end position="204"/>
    </location>
</feature>
<dbReference type="InterPro" id="IPR020103">
    <property type="entry name" value="PsdUridine_synth_cat_dom_sf"/>
</dbReference>
<dbReference type="PROSITE" id="PS01129">
    <property type="entry name" value="PSI_RLU"/>
    <property type="match status" value="1"/>
</dbReference>
<evidence type="ECO:0000259" key="5">
    <source>
        <dbReference type="Pfam" id="PF00849"/>
    </source>
</evidence>